<keyword evidence="1" id="KW-1133">Transmembrane helix</keyword>
<reference evidence="2" key="1">
    <citation type="journal article" date="2021" name="PeerJ">
        <title>Extensive microbial diversity within the chicken gut microbiome revealed by metagenomics and culture.</title>
        <authorList>
            <person name="Gilroy R."/>
            <person name="Ravi A."/>
            <person name="Getino M."/>
            <person name="Pursley I."/>
            <person name="Horton D.L."/>
            <person name="Alikhan N.F."/>
            <person name="Baker D."/>
            <person name="Gharbi K."/>
            <person name="Hall N."/>
            <person name="Watson M."/>
            <person name="Adriaenssens E.M."/>
            <person name="Foster-Nyarko E."/>
            <person name="Jarju S."/>
            <person name="Secka A."/>
            <person name="Antonio M."/>
            <person name="Oren A."/>
            <person name="Chaudhuri R.R."/>
            <person name="La Ragione R."/>
            <person name="Hildebrand F."/>
            <person name="Pallen M.J."/>
        </authorList>
    </citation>
    <scope>NUCLEOTIDE SEQUENCE</scope>
    <source>
        <strain evidence="2">811</strain>
    </source>
</reference>
<accession>A0A9D2AGK3</accession>
<gene>
    <name evidence="2" type="ORF">H9741_05950</name>
</gene>
<dbReference type="Proteomes" id="UP000824204">
    <property type="component" value="Unassembled WGS sequence"/>
</dbReference>
<feature type="transmembrane region" description="Helical" evidence="1">
    <location>
        <begin position="29"/>
        <end position="48"/>
    </location>
</feature>
<evidence type="ECO:0000256" key="1">
    <source>
        <dbReference type="SAM" id="Phobius"/>
    </source>
</evidence>
<evidence type="ECO:0000313" key="2">
    <source>
        <dbReference type="EMBL" id="HIX07992.1"/>
    </source>
</evidence>
<comment type="caution">
    <text evidence="2">The sequence shown here is derived from an EMBL/GenBank/DDBJ whole genome shotgun (WGS) entry which is preliminary data.</text>
</comment>
<proteinExistence type="predicted"/>
<protein>
    <recommendedName>
        <fullName evidence="4">Stage III sporulation protein AF</fullName>
    </recommendedName>
</protein>
<dbReference type="EMBL" id="DXFX01000075">
    <property type="protein sequence ID" value="HIX07992.1"/>
    <property type="molecule type" value="Genomic_DNA"/>
</dbReference>
<sequence length="157" mass="17670">MDTYILSVCGAVILSAVAAMLLPEGRLGKFIGGILKIFCLLIIVLPLPSMLEGILPERGDTEVSAEMPLDETFLNKMFTLQMERQEQLIDERLEGEYGIVVSSQIVWELVGYECKIKQIEIGIEDFGIYGKDEHIFVIEQVKNTVFAMYGEEVVVYE</sequence>
<keyword evidence="1" id="KW-0472">Membrane</keyword>
<reference evidence="2" key="2">
    <citation type="submission" date="2021-04" db="EMBL/GenBank/DDBJ databases">
        <authorList>
            <person name="Gilroy R."/>
        </authorList>
    </citation>
    <scope>NUCLEOTIDE SEQUENCE</scope>
    <source>
        <strain evidence="2">811</strain>
    </source>
</reference>
<evidence type="ECO:0008006" key="4">
    <source>
        <dbReference type="Google" id="ProtNLM"/>
    </source>
</evidence>
<name>A0A9D2AGK3_9FIRM</name>
<keyword evidence="1" id="KW-0812">Transmembrane</keyword>
<organism evidence="2 3">
    <name type="scientific">Candidatus Borkfalkia faecipullorum</name>
    <dbReference type="NCBI Taxonomy" id="2838510"/>
    <lineage>
        <taxon>Bacteria</taxon>
        <taxon>Bacillati</taxon>
        <taxon>Bacillota</taxon>
        <taxon>Clostridia</taxon>
        <taxon>Christensenellales</taxon>
        <taxon>Christensenellaceae</taxon>
        <taxon>Candidatus Borkfalkia</taxon>
    </lineage>
</organism>
<evidence type="ECO:0000313" key="3">
    <source>
        <dbReference type="Proteomes" id="UP000824204"/>
    </source>
</evidence>
<dbReference type="AlphaFoldDB" id="A0A9D2AGK3"/>